<feature type="domain" description="TIR" evidence="12">
    <location>
        <begin position="735"/>
        <end position="877"/>
    </location>
</feature>
<dbReference type="GO" id="GO:0016020">
    <property type="term" value="C:membrane"/>
    <property type="evidence" value="ECO:0007669"/>
    <property type="project" value="UniProtKB-SubCell"/>
</dbReference>
<dbReference type="InterPro" id="IPR000157">
    <property type="entry name" value="TIR_dom"/>
</dbReference>
<evidence type="ECO:0000256" key="10">
    <source>
        <dbReference type="ARBA" id="ARBA00023180"/>
    </source>
</evidence>
<sequence>RDKTEITQLLRALSMASATSLDIGSFFFLIILAAVCAFPKNSADGSTVRRFESQHSQKPVVSSSEREFGNVTRKPLYFHRERAESSPADEQPYLDFVNEEDNDKAIVEFHCETAWNSSYWPFDGSPCNPKNWTGVASYDGEMYAEWGHCKERGSNETISGCYCRDAAATCCASLTSIPSFEKNILYVDFSNNSLDVLDDVTLENVTHVRWLILNWNRISSVSENAFESMRSLECLEIGHNDREALIEAQNLTAAVNKLPGLKSLTLNYTTFTQTPGFSDGKAYVLRHLNTSTLEYLFFAGGTMSSLTLSDLHKVPKLKHMSLRNNTIKEVHACSEDSFDDVTREEGGNDGDRTSGSFCRKFTMENFEFLDLGYNWIVQFPVFCYRYMNQSGSFEHAVLPRLTHLLVSVNAVIHPKPGQMRCLPGLQVLWMPGNPLRTIEARVFQGFPNLRELDLRYTNVLHIQAEAFNHSALRSLTIESSNWFFDTRQPEVYNMDPDLFVGSQLDTVVLSYNVFRYVGPERLEKLLRPLSGVRKLEMSEIGLDKIPEVITREFVNLKSLGVKSNVISGLPADAFRNLTELNHLDLSDNHLTVPDVDVLRTLNRSRPVYVNLARNPFSCACDLLPFLPLFKSNLNQTHGVHSNTTTAGLRFTGDPYKCHSPIHLADTLLKELVLTQQMCLLSVEQEILICTVCLIVIGGIILYAILYRFRWQVRFWLYTLHVRWNRRQEGQGRRRARFNAFVSYCQNDSGFVLSEILPALEKGRNMPLCIHERDFVAGTYFSENIVEKMAESRHVLLVLSNAFLQDDWCRFEMFVAQRYGLIERRIPICIVMLEPLDLKLLEPSVILLLQSIPGLEWPGPDCNTRMREHFWRRLGQSLATGTRFGQSLAAGRRLGQSPGLGRRR</sequence>
<evidence type="ECO:0000256" key="11">
    <source>
        <dbReference type="SAM" id="Phobius"/>
    </source>
</evidence>
<dbReference type="SMART" id="SM00255">
    <property type="entry name" value="TIR"/>
    <property type="match status" value="1"/>
</dbReference>
<dbReference type="SMART" id="SM00369">
    <property type="entry name" value="LRR_TYP"/>
    <property type="match status" value="6"/>
</dbReference>
<evidence type="ECO:0000313" key="13">
    <source>
        <dbReference type="EMBL" id="KAK7488606.1"/>
    </source>
</evidence>
<keyword evidence="9" id="KW-0675">Receptor</keyword>
<feature type="transmembrane region" description="Helical" evidence="11">
    <location>
        <begin position="685"/>
        <end position="705"/>
    </location>
</feature>
<dbReference type="PRINTS" id="PR01537">
    <property type="entry name" value="INTRLKN1R1F"/>
</dbReference>
<dbReference type="InterPro" id="IPR026906">
    <property type="entry name" value="LRR_5"/>
</dbReference>
<comment type="caution">
    <text evidence="13">The sequence shown here is derived from an EMBL/GenBank/DDBJ whole genome shotgun (WGS) entry which is preliminary data.</text>
</comment>
<evidence type="ECO:0000256" key="2">
    <source>
        <dbReference type="ARBA" id="ARBA00009634"/>
    </source>
</evidence>
<gene>
    <name evidence="13" type="ORF">BaRGS_00020223</name>
</gene>
<dbReference type="SUPFAM" id="SSF52200">
    <property type="entry name" value="Toll/Interleukin receptor TIR domain"/>
    <property type="match status" value="1"/>
</dbReference>
<protein>
    <recommendedName>
        <fullName evidence="12">TIR domain-containing protein</fullName>
    </recommendedName>
</protein>
<keyword evidence="4 11" id="KW-0812">Transmembrane</keyword>
<dbReference type="InterPro" id="IPR032675">
    <property type="entry name" value="LRR_dom_sf"/>
</dbReference>
<evidence type="ECO:0000256" key="4">
    <source>
        <dbReference type="ARBA" id="ARBA00022692"/>
    </source>
</evidence>
<keyword evidence="10" id="KW-0325">Glycoprotein</keyword>
<evidence type="ECO:0000256" key="7">
    <source>
        <dbReference type="ARBA" id="ARBA00022989"/>
    </source>
</evidence>
<evidence type="ECO:0000256" key="9">
    <source>
        <dbReference type="ARBA" id="ARBA00023170"/>
    </source>
</evidence>
<feature type="non-terminal residue" evidence="13">
    <location>
        <position position="1"/>
    </location>
</feature>
<evidence type="ECO:0000256" key="6">
    <source>
        <dbReference type="ARBA" id="ARBA00022737"/>
    </source>
</evidence>
<organism evidence="13 14">
    <name type="scientific">Batillaria attramentaria</name>
    <dbReference type="NCBI Taxonomy" id="370345"/>
    <lineage>
        <taxon>Eukaryota</taxon>
        <taxon>Metazoa</taxon>
        <taxon>Spiralia</taxon>
        <taxon>Lophotrochozoa</taxon>
        <taxon>Mollusca</taxon>
        <taxon>Gastropoda</taxon>
        <taxon>Caenogastropoda</taxon>
        <taxon>Sorbeoconcha</taxon>
        <taxon>Cerithioidea</taxon>
        <taxon>Batillariidae</taxon>
        <taxon>Batillaria</taxon>
    </lineage>
</organism>
<keyword evidence="14" id="KW-1185">Reference proteome</keyword>
<dbReference type="EMBL" id="JACVVK020000149">
    <property type="protein sequence ID" value="KAK7488606.1"/>
    <property type="molecule type" value="Genomic_DNA"/>
</dbReference>
<dbReference type="Proteomes" id="UP001519460">
    <property type="component" value="Unassembled WGS sequence"/>
</dbReference>
<evidence type="ECO:0000313" key="14">
    <source>
        <dbReference type="Proteomes" id="UP001519460"/>
    </source>
</evidence>
<reference evidence="13 14" key="1">
    <citation type="journal article" date="2023" name="Sci. Data">
        <title>Genome assembly of the Korean intertidal mud-creeper Batillaria attramentaria.</title>
        <authorList>
            <person name="Patra A.K."/>
            <person name="Ho P.T."/>
            <person name="Jun S."/>
            <person name="Lee S.J."/>
            <person name="Kim Y."/>
            <person name="Won Y.J."/>
        </authorList>
    </citation>
    <scope>NUCLEOTIDE SEQUENCE [LARGE SCALE GENOMIC DNA]</scope>
    <source>
        <strain evidence="13">Wonlab-2016</strain>
    </source>
</reference>
<comment type="subcellular location">
    <subcellularLocation>
        <location evidence="1">Membrane</location>
        <topology evidence="1">Single-pass membrane protein</topology>
    </subcellularLocation>
</comment>
<evidence type="ECO:0000256" key="3">
    <source>
        <dbReference type="ARBA" id="ARBA00022614"/>
    </source>
</evidence>
<dbReference type="PANTHER" id="PTHR24365">
    <property type="entry name" value="TOLL-LIKE RECEPTOR"/>
    <property type="match status" value="1"/>
</dbReference>
<dbReference type="PROSITE" id="PS50104">
    <property type="entry name" value="TIR"/>
    <property type="match status" value="1"/>
</dbReference>
<dbReference type="Pfam" id="PF13306">
    <property type="entry name" value="LRR_5"/>
    <property type="match status" value="1"/>
</dbReference>
<dbReference type="InterPro" id="IPR035897">
    <property type="entry name" value="Toll_tir_struct_dom_sf"/>
</dbReference>
<keyword evidence="6" id="KW-0677">Repeat</keyword>
<dbReference type="SUPFAM" id="SSF52058">
    <property type="entry name" value="L domain-like"/>
    <property type="match status" value="1"/>
</dbReference>
<evidence type="ECO:0000256" key="8">
    <source>
        <dbReference type="ARBA" id="ARBA00023136"/>
    </source>
</evidence>
<accession>A0ABD0KMY9</accession>
<dbReference type="InterPro" id="IPR003591">
    <property type="entry name" value="Leu-rich_rpt_typical-subtyp"/>
</dbReference>
<dbReference type="Gene3D" id="3.80.10.10">
    <property type="entry name" value="Ribonuclease Inhibitor"/>
    <property type="match status" value="3"/>
</dbReference>
<evidence type="ECO:0000256" key="5">
    <source>
        <dbReference type="ARBA" id="ARBA00022729"/>
    </source>
</evidence>
<comment type="similarity">
    <text evidence="2">Belongs to the Toll-like receptor family.</text>
</comment>
<evidence type="ECO:0000259" key="12">
    <source>
        <dbReference type="PROSITE" id="PS50104"/>
    </source>
</evidence>
<keyword evidence="7 11" id="KW-1133">Transmembrane helix</keyword>
<evidence type="ECO:0000256" key="1">
    <source>
        <dbReference type="ARBA" id="ARBA00004167"/>
    </source>
</evidence>
<proteinExistence type="inferred from homology"/>
<dbReference type="PROSITE" id="PS51450">
    <property type="entry name" value="LRR"/>
    <property type="match status" value="1"/>
</dbReference>
<keyword evidence="8 11" id="KW-0472">Membrane</keyword>
<dbReference type="Pfam" id="PF13676">
    <property type="entry name" value="TIR_2"/>
    <property type="match status" value="1"/>
</dbReference>
<feature type="transmembrane region" description="Helical" evidence="11">
    <location>
        <begin position="12"/>
        <end position="35"/>
    </location>
</feature>
<dbReference type="Gene3D" id="3.40.50.10140">
    <property type="entry name" value="Toll/interleukin-1 receptor homology (TIR) domain"/>
    <property type="match status" value="1"/>
</dbReference>
<name>A0ABD0KMY9_9CAEN</name>
<dbReference type="InterPro" id="IPR001611">
    <property type="entry name" value="Leu-rich_rpt"/>
</dbReference>
<dbReference type="Pfam" id="PF13855">
    <property type="entry name" value="LRR_8"/>
    <property type="match status" value="2"/>
</dbReference>
<keyword evidence="5" id="KW-0732">Signal</keyword>
<keyword evidence="3" id="KW-0433">Leucine-rich repeat</keyword>
<dbReference type="AlphaFoldDB" id="A0ABD0KMY9"/>
<dbReference type="PANTHER" id="PTHR24365:SF541">
    <property type="entry name" value="PROTEIN TOLL-RELATED"/>
    <property type="match status" value="1"/>
</dbReference>